<feature type="domain" description="N-acetyltransferase" evidence="3">
    <location>
        <begin position="1"/>
        <end position="152"/>
    </location>
</feature>
<evidence type="ECO:0000313" key="4">
    <source>
        <dbReference type="EMBL" id="GAB1584772.1"/>
    </source>
</evidence>
<reference evidence="4 5" key="1">
    <citation type="submission" date="2024-10" db="EMBL/GenBank/DDBJ databases">
        <title>Isolation, draft genome sequencing and identification of Phyllobacterium sp. NSA23, isolated from leaf soil.</title>
        <authorList>
            <person name="Akita H."/>
        </authorList>
    </citation>
    <scope>NUCLEOTIDE SEQUENCE [LARGE SCALE GENOMIC DNA]</scope>
    <source>
        <strain evidence="4 5">NSA23</strain>
    </source>
</reference>
<protein>
    <recommendedName>
        <fullName evidence="3">N-acetyltransferase domain-containing protein</fullName>
    </recommendedName>
</protein>
<dbReference type="Gene3D" id="3.40.630.30">
    <property type="match status" value="1"/>
</dbReference>
<keyword evidence="5" id="KW-1185">Reference proteome</keyword>
<comment type="caution">
    <text evidence="4">The sequence shown here is derived from an EMBL/GenBank/DDBJ whole genome shotgun (WGS) entry which is preliminary data.</text>
</comment>
<evidence type="ECO:0000256" key="2">
    <source>
        <dbReference type="ARBA" id="ARBA00023315"/>
    </source>
</evidence>
<dbReference type="Pfam" id="PF00583">
    <property type="entry name" value="Acetyltransf_1"/>
    <property type="match status" value="1"/>
</dbReference>
<gene>
    <name evidence="4" type="ORF">PPNSA23_47150</name>
</gene>
<organism evidence="4 5">
    <name type="scientific">Phyllobacterium phragmitis</name>
    <dbReference type="NCBI Taxonomy" id="2670329"/>
    <lineage>
        <taxon>Bacteria</taxon>
        <taxon>Pseudomonadati</taxon>
        <taxon>Pseudomonadota</taxon>
        <taxon>Alphaproteobacteria</taxon>
        <taxon>Hyphomicrobiales</taxon>
        <taxon>Phyllobacteriaceae</taxon>
        <taxon>Phyllobacterium</taxon>
    </lineage>
</organism>
<dbReference type="InterPro" id="IPR000182">
    <property type="entry name" value="GNAT_dom"/>
</dbReference>
<dbReference type="PROSITE" id="PS51186">
    <property type="entry name" value="GNAT"/>
    <property type="match status" value="1"/>
</dbReference>
<evidence type="ECO:0000313" key="5">
    <source>
        <dbReference type="Proteomes" id="UP001628091"/>
    </source>
</evidence>
<dbReference type="RefSeq" id="WP_407867114.1">
    <property type="nucleotide sequence ID" value="NZ_BAAFZP010000002.1"/>
</dbReference>
<dbReference type="SUPFAM" id="SSF55729">
    <property type="entry name" value="Acyl-CoA N-acyltransferases (Nat)"/>
    <property type="match status" value="1"/>
</dbReference>
<dbReference type="PANTHER" id="PTHR43877">
    <property type="entry name" value="AMINOALKYLPHOSPHONATE N-ACETYLTRANSFERASE-RELATED-RELATED"/>
    <property type="match status" value="1"/>
</dbReference>
<dbReference type="EMBL" id="BAAFZP010000002">
    <property type="protein sequence ID" value="GAB1584772.1"/>
    <property type="molecule type" value="Genomic_DNA"/>
</dbReference>
<accession>A0ABQ0H769</accession>
<dbReference type="CDD" id="cd04301">
    <property type="entry name" value="NAT_SF"/>
    <property type="match status" value="1"/>
</dbReference>
<keyword evidence="2" id="KW-0012">Acyltransferase</keyword>
<proteinExistence type="predicted"/>
<name>A0ABQ0H769_9HYPH</name>
<dbReference type="InterPro" id="IPR016181">
    <property type="entry name" value="Acyl_CoA_acyltransferase"/>
</dbReference>
<dbReference type="Proteomes" id="UP001628091">
    <property type="component" value="Unassembled WGS sequence"/>
</dbReference>
<sequence length="152" mass="16858">MIIRVGEPGDDPLLIKHYLALWESYGTPSEDYSLDAECSIQSFLDEGRWRLGLATFIAEVDGAVAGTSSCQLQVSPYPNVIKPELRKLGYIWHVFVLPEFKRRGLGRALTQAAIDHLRTMGCTTAVLNASDAGEPLYASIGFERGKEMRLKL</sequence>
<evidence type="ECO:0000259" key="3">
    <source>
        <dbReference type="PROSITE" id="PS51186"/>
    </source>
</evidence>
<dbReference type="InterPro" id="IPR050832">
    <property type="entry name" value="Bact_Acetyltransf"/>
</dbReference>
<evidence type="ECO:0000256" key="1">
    <source>
        <dbReference type="ARBA" id="ARBA00022679"/>
    </source>
</evidence>
<keyword evidence="1" id="KW-0808">Transferase</keyword>